<keyword evidence="1" id="KW-0812">Transmembrane</keyword>
<dbReference type="AlphaFoldDB" id="A0A0J9E3A4"/>
<keyword evidence="1" id="KW-1133">Transmembrane helix</keyword>
<sequence>MQTIKEGVESLSLLAYLNMDRFLVLFATGSGLFVASYLVSL</sequence>
<feature type="transmembrane region" description="Helical" evidence="1">
    <location>
        <begin position="21"/>
        <end position="39"/>
    </location>
</feature>
<evidence type="ECO:0000313" key="3">
    <source>
        <dbReference type="Proteomes" id="UP000037178"/>
    </source>
</evidence>
<reference evidence="2 3" key="1">
    <citation type="submission" date="2015-06" db="EMBL/GenBank/DDBJ databases">
        <title>Draft genome sequence of an Alphaproteobacteria species associated to the Mediterranean sponge Oscarella lobularis.</title>
        <authorList>
            <person name="Jourda C."/>
            <person name="Santini S."/>
            <person name="Claverie J.-M."/>
        </authorList>
    </citation>
    <scope>NUCLEOTIDE SEQUENCE [LARGE SCALE GENOMIC DNA]</scope>
    <source>
        <strain evidence="2">IGS</strain>
    </source>
</reference>
<name>A0A0J9E3A4_9RHOB</name>
<accession>A0A0J9E3A4</accession>
<dbReference type="Proteomes" id="UP000037178">
    <property type="component" value="Unassembled WGS sequence"/>
</dbReference>
<proteinExistence type="predicted"/>
<evidence type="ECO:0000313" key="2">
    <source>
        <dbReference type="EMBL" id="KMW57296.1"/>
    </source>
</evidence>
<keyword evidence="1" id="KW-0472">Membrane</keyword>
<gene>
    <name evidence="2" type="ORF">AIOL_002257</name>
</gene>
<dbReference type="RefSeq" id="WP_268760202.1">
    <property type="nucleotide sequence ID" value="NZ_LFTY01000002.1"/>
</dbReference>
<dbReference type="STRING" id="1675527.AIOL_002257"/>
<comment type="caution">
    <text evidence="2">The sequence shown here is derived from an EMBL/GenBank/DDBJ whole genome shotgun (WGS) entry which is preliminary data.</text>
</comment>
<evidence type="ECO:0000256" key="1">
    <source>
        <dbReference type="SAM" id="Phobius"/>
    </source>
</evidence>
<protein>
    <submittedName>
        <fullName evidence="2">Uncharacterized protein</fullName>
    </submittedName>
</protein>
<dbReference type="PATRIC" id="fig|1675527.3.peg.2371"/>
<dbReference type="EMBL" id="LFTY01000002">
    <property type="protein sequence ID" value="KMW57296.1"/>
    <property type="molecule type" value="Genomic_DNA"/>
</dbReference>
<organism evidence="2 3">
    <name type="scientific">Candidatus Rhodobacter oscarellae</name>
    <dbReference type="NCBI Taxonomy" id="1675527"/>
    <lineage>
        <taxon>Bacteria</taxon>
        <taxon>Pseudomonadati</taxon>
        <taxon>Pseudomonadota</taxon>
        <taxon>Alphaproteobacteria</taxon>
        <taxon>Rhodobacterales</taxon>
        <taxon>Rhodobacter group</taxon>
        <taxon>Rhodobacter</taxon>
    </lineage>
</organism>
<keyword evidence="3" id="KW-1185">Reference proteome</keyword>